<dbReference type="AlphaFoldDB" id="A0A3E2DCP3"/>
<dbReference type="Pfam" id="PF11343">
    <property type="entry name" value="DUF3145"/>
    <property type="match status" value="1"/>
</dbReference>
<protein>
    <submittedName>
        <fullName evidence="1">DUF3145 domain-containing protein</fullName>
    </submittedName>
</protein>
<proteinExistence type="predicted"/>
<evidence type="ECO:0000313" key="2">
    <source>
        <dbReference type="Proteomes" id="UP000259211"/>
    </source>
</evidence>
<organism evidence="1 2">
    <name type="scientific">Cutibacterium avidum</name>
    <dbReference type="NCBI Taxonomy" id="33010"/>
    <lineage>
        <taxon>Bacteria</taxon>
        <taxon>Bacillati</taxon>
        <taxon>Actinomycetota</taxon>
        <taxon>Actinomycetes</taxon>
        <taxon>Propionibacteriales</taxon>
        <taxon>Propionibacteriaceae</taxon>
        <taxon>Cutibacterium</taxon>
    </lineage>
</organism>
<dbReference type="InterPro" id="IPR021491">
    <property type="entry name" value="DUF3145"/>
</dbReference>
<evidence type="ECO:0000313" key="1">
    <source>
        <dbReference type="EMBL" id="RFT43165.1"/>
    </source>
</evidence>
<dbReference type="Proteomes" id="UP000259211">
    <property type="component" value="Unassembled WGS sequence"/>
</dbReference>
<accession>A0A3E2DCP3</accession>
<dbReference type="RefSeq" id="WP_063279693.1">
    <property type="nucleotide sequence ID" value="NZ_AP024308.1"/>
</dbReference>
<comment type="caution">
    <text evidence="1">The sequence shown here is derived from an EMBL/GenBank/DDBJ whole genome shotgun (WGS) entry which is preliminary data.</text>
</comment>
<dbReference type="EMBL" id="NOWI01000008">
    <property type="protein sequence ID" value="RFT43165.1"/>
    <property type="molecule type" value="Genomic_DNA"/>
</dbReference>
<gene>
    <name evidence="1" type="ORF">CHT91_09525</name>
</gene>
<sequence length="167" mass="18394">METTQLASGTLFIHSAPTALRSHIEWAADAAFAIPAPLRWTSQPVEPGTWRAETPWRGDVVDAGKFISTLAAWQRVRVEMTVETGAVPHRWSLTPSLGIFSAHTDEAGSVLVDEMRLRAAVTAARRTGLRLEDEICDLLGEPWDVELEAYRACDPSLDVSWLAREVG</sequence>
<name>A0A3E2DCP3_9ACTN</name>
<reference evidence="1 2" key="1">
    <citation type="submission" date="2017-07" db="EMBL/GenBank/DDBJ databases">
        <authorList>
            <person name="Sun Z.S."/>
            <person name="Albrecht U."/>
            <person name="Echele G."/>
            <person name="Lee C.C."/>
        </authorList>
    </citation>
    <scope>NUCLEOTIDE SEQUENCE [LARGE SCALE GENOMIC DNA]</scope>
    <source>
        <strain evidence="1 2">P16-029</strain>
    </source>
</reference>